<gene>
    <name evidence="7" type="ORF">INT45_000455</name>
</gene>
<protein>
    <recommendedName>
        <fullName evidence="6">ADF-H domain-containing protein</fullName>
    </recommendedName>
</protein>
<dbReference type="InterPro" id="IPR002108">
    <property type="entry name" value="ADF-H"/>
</dbReference>
<dbReference type="GO" id="GO:0005884">
    <property type="term" value="C:actin filament"/>
    <property type="evidence" value="ECO:0007669"/>
    <property type="project" value="TreeGrafter"/>
</dbReference>
<dbReference type="GO" id="GO:0030833">
    <property type="term" value="P:regulation of actin filament polymerization"/>
    <property type="evidence" value="ECO:0007669"/>
    <property type="project" value="TreeGrafter"/>
</dbReference>
<dbReference type="GO" id="GO:0030427">
    <property type="term" value="C:site of polarized growth"/>
    <property type="evidence" value="ECO:0007669"/>
    <property type="project" value="TreeGrafter"/>
</dbReference>
<dbReference type="GO" id="GO:0051015">
    <property type="term" value="F:actin filament binding"/>
    <property type="evidence" value="ECO:0007669"/>
    <property type="project" value="TreeGrafter"/>
</dbReference>
<keyword evidence="8" id="KW-1185">Reference proteome</keyword>
<proteinExistence type="inferred from homology"/>
<accession>A0A8H7S645</accession>
<evidence type="ECO:0000259" key="6">
    <source>
        <dbReference type="PROSITE" id="PS51263"/>
    </source>
</evidence>
<dbReference type="OrthoDB" id="20822at2759"/>
<reference evidence="7 8" key="1">
    <citation type="submission" date="2020-12" db="EMBL/GenBank/DDBJ databases">
        <title>Metabolic potential, ecology and presence of endohyphal bacteria is reflected in genomic diversity of Mucoromycotina.</title>
        <authorList>
            <person name="Muszewska A."/>
            <person name="Okrasinska A."/>
            <person name="Steczkiewicz K."/>
            <person name="Drgas O."/>
            <person name="Orlowska M."/>
            <person name="Perlinska-Lenart U."/>
            <person name="Aleksandrzak-Piekarczyk T."/>
            <person name="Szatraj K."/>
            <person name="Zielenkiewicz U."/>
            <person name="Pilsyk S."/>
            <person name="Malc E."/>
            <person name="Mieczkowski P."/>
            <person name="Kruszewska J.S."/>
            <person name="Biernat P."/>
            <person name="Pawlowska J."/>
        </authorList>
    </citation>
    <scope>NUCLEOTIDE SEQUENCE [LARGE SCALE GENOMIC DNA]</scope>
    <source>
        <strain evidence="7 8">CBS 142.35</strain>
    </source>
</reference>
<sequence>ILPIMSLNVSDPEIVNAYEDVRDDKTSTDWAFFDFADGKPDRLKVAGTGSGGLSEFVGQLKPEIAGWGYVRLNLSNDEYSQRIKFVLVPWCGESVGIMRKAKLSIQIADVKNILRNFHIEVPASQVQDLDEKDIMTRLRRAGGANYDRQTSTY</sequence>
<organism evidence="7 8">
    <name type="scientific">Circinella minor</name>
    <dbReference type="NCBI Taxonomy" id="1195481"/>
    <lineage>
        <taxon>Eukaryota</taxon>
        <taxon>Fungi</taxon>
        <taxon>Fungi incertae sedis</taxon>
        <taxon>Mucoromycota</taxon>
        <taxon>Mucoromycotina</taxon>
        <taxon>Mucoromycetes</taxon>
        <taxon>Mucorales</taxon>
        <taxon>Lichtheimiaceae</taxon>
        <taxon>Circinella</taxon>
    </lineage>
</organism>
<dbReference type="SUPFAM" id="SSF55753">
    <property type="entry name" value="Actin depolymerizing proteins"/>
    <property type="match status" value="1"/>
</dbReference>
<comment type="subcellular location">
    <subcellularLocation>
        <location evidence="1">Cytoplasm</location>
        <location evidence="1">Cytoskeleton</location>
    </subcellularLocation>
</comment>
<evidence type="ECO:0000256" key="1">
    <source>
        <dbReference type="ARBA" id="ARBA00004245"/>
    </source>
</evidence>
<evidence type="ECO:0000256" key="2">
    <source>
        <dbReference type="ARBA" id="ARBA00022490"/>
    </source>
</evidence>
<dbReference type="PANTHER" id="PTHR10829">
    <property type="entry name" value="CORTACTIN AND DREBRIN"/>
    <property type="match status" value="1"/>
</dbReference>
<dbReference type="SMART" id="SM00102">
    <property type="entry name" value="ADF"/>
    <property type="match status" value="1"/>
</dbReference>
<comment type="similarity">
    <text evidence="5">Belongs to the actin-binding proteins ADF family. Coactosin subfamily.</text>
</comment>
<evidence type="ECO:0000256" key="4">
    <source>
        <dbReference type="ARBA" id="ARBA00023212"/>
    </source>
</evidence>
<feature type="domain" description="ADF-H" evidence="6">
    <location>
        <begin position="6"/>
        <end position="139"/>
    </location>
</feature>
<dbReference type="InterPro" id="IPR029006">
    <property type="entry name" value="ADF-H/Gelsolin-like_dom_sf"/>
</dbReference>
<comment type="caution">
    <text evidence="7">The sequence shown here is derived from an EMBL/GenBank/DDBJ whole genome shotgun (WGS) entry which is preliminary data.</text>
</comment>
<dbReference type="Gene3D" id="3.40.20.10">
    <property type="entry name" value="Severin"/>
    <property type="match status" value="1"/>
</dbReference>
<dbReference type="Proteomes" id="UP000646827">
    <property type="component" value="Unassembled WGS sequence"/>
</dbReference>
<dbReference type="Pfam" id="PF00241">
    <property type="entry name" value="Cofilin_ADF"/>
    <property type="match status" value="1"/>
</dbReference>
<evidence type="ECO:0000313" key="8">
    <source>
        <dbReference type="Proteomes" id="UP000646827"/>
    </source>
</evidence>
<dbReference type="EMBL" id="JAEPRB010000073">
    <property type="protein sequence ID" value="KAG2222840.1"/>
    <property type="molecule type" value="Genomic_DNA"/>
</dbReference>
<evidence type="ECO:0000313" key="7">
    <source>
        <dbReference type="EMBL" id="KAG2222840.1"/>
    </source>
</evidence>
<dbReference type="FunFam" id="3.40.20.10:FF:000018">
    <property type="entry name" value="Coactosin-like 1"/>
    <property type="match status" value="1"/>
</dbReference>
<feature type="non-terminal residue" evidence="7">
    <location>
        <position position="1"/>
    </location>
</feature>
<dbReference type="GO" id="GO:0030864">
    <property type="term" value="C:cortical actin cytoskeleton"/>
    <property type="evidence" value="ECO:0007669"/>
    <property type="project" value="TreeGrafter"/>
</dbReference>
<keyword evidence="2" id="KW-0963">Cytoplasm</keyword>
<dbReference type="AlphaFoldDB" id="A0A8H7S645"/>
<name>A0A8H7S645_9FUNG</name>
<dbReference type="PROSITE" id="PS51263">
    <property type="entry name" value="ADF_H"/>
    <property type="match status" value="1"/>
</dbReference>
<dbReference type="PANTHER" id="PTHR10829:SF56">
    <property type="entry name" value="ADF-H DOMAIN-CONTAINING PROTEIN"/>
    <property type="match status" value="1"/>
</dbReference>
<evidence type="ECO:0000256" key="5">
    <source>
        <dbReference type="ARBA" id="ARBA00038052"/>
    </source>
</evidence>
<keyword evidence="4" id="KW-0206">Cytoskeleton</keyword>
<keyword evidence="3" id="KW-0009">Actin-binding</keyword>
<evidence type="ECO:0000256" key="3">
    <source>
        <dbReference type="ARBA" id="ARBA00023203"/>
    </source>
</evidence>